<dbReference type="RefSeq" id="WP_058888621.1">
    <property type="nucleotide sequence ID" value="NZ_LQBM01000003.1"/>
</dbReference>
<dbReference type="InterPro" id="IPR006119">
    <property type="entry name" value="Resolv_N"/>
</dbReference>
<dbReference type="PROSITE" id="PS51736">
    <property type="entry name" value="RECOMBINASES_3"/>
    <property type="match status" value="1"/>
</dbReference>
<dbReference type="GO" id="GO:0000150">
    <property type="term" value="F:DNA strand exchange activity"/>
    <property type="evidence" value="ECO:0007669"/>
    <property type="project" value="InterPro"/>
</dbReference>
<dbReference type="EMBL" id="LQBM01000003">
    <property type="protein sequence ID" value="KUG58938.1"/>
    <property type="molecule type" value="Genomic_DNA"/>
</dbReference>
<dbReference type="InterPro" id="IPR038109">
    <property type="entry name" value="DNA_bind_recomb_sf"/>
</dbReference>
<gene>
    <name evidence="3" type="ORF">AVL63_02640</name>
</gene>
<feature type="domain" description="Recombinase" evidence="2">
    <location>
        <begin position="163"/>
        <end position="275"/>
    </location>
</feature>
<dbReference type="GO" id="GO:0003677">
    <property type="term" value="F:DNA binding"/>
    <property type="evidence" value="ECO:0007669"/>
    <property type="project" value="InterPro"/>
</dbReference>
<reference evidence="4" key="1">
    <citation type="submission" date="2015-12" db="EMBL/GenBank/DDBJ databases">
        <authorList>
            <person name="Nair G.R."/>
            <person name="Kaur G."/>
            <person name="Mayilraj S."/>
        </authorList>
    </citation>
    <scope>NUCLEOTIDE SEQUENCE [LARGE SCALE GENOMIC DNA]</scope>
    <source>
        <strain evidence="4">CD08_7</strain>
    </source>
</reference>
<accession>A0A0W8IG65</accession>
<dbReference type="PANTHER" id="PTHR30461">
    <property type="entry name" value="DNA-INVERTASE FROM LAMBDOID PROPHAGE"/>
    <property type="match status" value="1"/>
</dbReference>
<dbReference type="Proteomes" id="UP000054023">
    <property type="component" value="Unassembled WGS sequence"/>
</dbReference>
<comment type="caution">
    <text evidence="3">The sequence shown here is derived from an EMBL/GenBank/DDBJ whole genome shotgun (WGS) entry which is preliminary data.</text>
</comment>
<evidence type="ECO:0000313" key="3">
    <source>
        <dbReference type="EMBL" id="KUG58938.1"/>
    </source>
</evidence>
<name>A0A0W8IG65_9MICC</name>
<dbReference type="Gene3D" id="3.90.1750.20">
    <property type="entry name" value="Putative Large Serine Recombinase, Chain B, Domain 2"/>
    <property type="match status" value="1"/>
</dbReference>
<dbReference type="Gene3D" id="3.40.50.1390">
    <property type="entry name" value="Resolvase, N-terminal catalytic domain"/>
    <property type="match status" value="1"/>
</dbReference>
<dbReference type="SMART" id="SM00857">
    <property type="entry name" value="Resolvase"/>
    <property type="match status" value="1"/>
</dbReference>
<dbReference type="InterPro" id="IPR011109">
    <property type="entry name" value="DNA_bind_recombinase_dom"/>
</dbReference>
<organism evidence="3 4">
    <name type="scientific">Nesterenkonia jeotgali</name>
    <dbReference type="NCBI Taxonomy" id="317018"/>
    <lineage>
        <taxon>Bacteria</taxon>
        <taxon>Bacillati</taxon>
        <taxon>Actinomycetota</taxon>
        <taxon>Actinomycetes</taxon>
        <taxon>Micrococcales</taxon>
        <taxon>Micrococcaceae</taxon>
        <taxon>Nesterenkonia</taxon>
    </lineage>
</organism>
<evidence type="ECO:0000313" key="4">
    <source>
        <dbReference type="Proteomes" id="UP000054023"/>
    </source>
</evidence>
<dbReference type="CDD" id="cd00338">
    <property type="entry name" value="Ser_Recombinase"/>
    <property type="match status" value="1"/>
</dbReference>
<evidence type="ECO:0000259" key="2">
    <source>
        <dbReference type="PROSITE" id="PS51737"/>
    </source>
</evidence>
<sequence>MTRPNTGKPRAVLYLRQSVAREESISLELQETAGRDYAAKQGYRVVGVESDPGISGRTWKRPAVQRVMHMVEAGEADVIILWKWSRLSRSRMDWAVAADRVDQAGGRIESATEPLDVSTSTGRLARGMLTEFAAFESERIGDVWKESHERRVRAGKPANGKPRFGYTYDAVTKAFRPDPVSGPVLAEMYRRYLAGESVYSLVGWLNDGPTRPVQGYGVSVDGMWSARTVRRMLDSGFAAGYFTHRGELIEGIHEPLITADEWTEYQARRATRRVRRSSERSPYLLSGLIRCWCGATMNAGLFGSQRTAKYRCKAAGEKRLHTGGYVTTTVVEAAVLGWLQAVATDLEAAAKDQAPPPLQTKGPSEAQARRKLVKLQARLETLTTRYADDEIPREMYDRVRIKTQAEIAETETVFRDAQVEQIRPMRVVIPDLLREWDSLPIEARRDMLSRLIHPVVVRPMRPRSEVAVAGLWEAAPSVGEFRT</sequence>
<dbReference type="PROSITE" id="PS51737">
    <property type="entry name" value="RECOMBINASE_DNA_BIND"/>
    <property type="match status" value="1"/>
</dbReference>
<dbReference type="OrthoDB" id="4500247at2"/>
<dbReference type="SUPFAM" id="SSF53041">
    <property type="entry name" value="Resolvase-like"/>
    <property type="match status" value="1"/>
</dbReference>
<dbReference type="STRING" id="317018.AVL63_02640"/>
<evidence type="ECO:0000259" key="1">
    <source>
        <dbReference type="PROSITE" id="PS51736"/>
    </source>
</evidence>
<proteinExistence type="predicted"/>
<keyword evidence="4" id="KW-1185">Reference proteome</keyword>
<dbReference type="Pfam" id="PF07508">
    <property type="entry name" value="Recombinase"/>
    <property type="match status" value="1"/>
</dbReference>
<dbReference type="AlphaFoldDB" id="A0A0W8IG65"/>
<dbReference type="PANTHER" id="PTHR30461:SF23">
    <property type="entry name" value="DNA RECOMBINASE-RELATED"/>
    <property type="match status" value="1"/>
</dbReference>
<dbReference type="InterPro" id="IPR050639">
    <property type="entry name" value="SSR_resolvase"/>
</dbReference>
<dbReference type="InterPro" id="IPR036162">
    <property type="entry name" value="Resolvase-like_N_sf"/>
</dbReference>
<evidence type="ECO:0008006" key="5">
    <source>
        <dbReference type="Google" id="ProtNLM"/>
    </source>
</evidence>
<dbReference type="Pfam" id="PF00239">
    <property type="entry name" value="Resolvase"/>
    <property type="match status" value="1"/>
</dbReference>
<protein>
    <recommendedName>
        <fullName evidence="5">Recombinase domain-containing protein</fullName>
    </recommendedName>
</protein>
<feature type="domain" description="Resolvase/invertase-type recombinase catalytic" evidence="1">
    <location>
        <begin position="10"/>
        <end position="155"/>
    </location>
</feature>